<accession>A0A9W8TMW7</accession>
<dbReference type="EMBL" id="JANPWZ010000411">
    <property type="protein sequence ID" value="KAJ3577207.1"/>
    <property type="molecule type" value="Genomic_DNA"/>
</dbReference>
<dbReference type="PROSITE" id="PS50048">
    <property type="entry name" value="ZN2_CY6_FUNGAL_2"/>
    <property type="match status" value="1"/>
</dbReference>
<evidence type="ECO:0000256" key="4">
    <source>
        <dbReference type="SAM" id="MobiDB-lite"/>
    </source>
</evidence>
<keyword evidence="2" id="KW-0479">Metal-binding</keyword>
<dbReference type="GO" id="GO:0000981">
    <property type="term" value="F:DNA-binding transcription factor activity, RNA polymerase II-specific"/>
    <property type="evidence" value="ECO:0007669"/>
    <property type="project" value="InterPro"/>
</dbReference>
<dbReference type="PANTHER" id="PTHR31001">
    <property type="entry name" value="UNCHARACTERIZED TRANSCRIPTIONAL REGULATORY PROTEIN"/>
    <property type="match status" value="1"/>
</dbReference>
<sequence>MSVRLAACEPCRRSKQACGHERPICDRCRNRDQSRACVYRARPFKRSRIKKSNPTCTREVPATTTDDSASSSGIPDENPADQTTRDVYRYPNPGFLGQFSQSGILDQVSTYATLNPHVPDTNEPNLALFDLLRDRDIFDKAIHCVNRLERLGISNLCRLVRMWLQKGVNLSLGGPLVAKCNEAMLEWAALVAPRDSEGGNSNLDIQQQAQTLLRNTNKVIVVRKESSPNELFAQMIGDNLRLETAGLFLTAAARAVLDTPYFDLLYAGEDQRRSILREIAYVGDCCVELCLALDCLNDLQLVLQYENFIVHSFVDGDRSYQSWKKTGNLIASLYALGYHEDIENQSHNIPDFIAELRKACFARLYALDKNTALFFGRPPRMVKDYCCFQLPANLSGVWSDDTDNTATSSRVSQAEDGEVSRNQPREAEAINYMAGTRCCALFASFKEDILWVFHNRARTPEAKITNKIVGIRQRVEAQWAELPSHFRLATDLKDCHVGPFARDFLAGTRLDYLHTVLLLNLASEPSISKPNSSTITIAAEMLSLTLEMVVLRDHLVNSGTSLTWKVALYGLPAAGIVSMALLTQGMGTYANSTTLSFSKLVQDLSVLVAEIRLGAWMQKGDPNFSLFTQATRTIQSVLDSALMQNLVSSTVDLTNASNSNLGVMSESIVGFPAWNFEMDFWMNLEDHLTVET</sequence>
<dbReference type="GO" id="GO:0003677">
    <property type="term" value="F:DNA binding"/>
    <property type="evidence" value="ECO:0007669"/>
    <property type="project" value="InterPro"/>
</dbReference>
<dbReference type="Pfam" id="PF04082">
    <property type="entry name" value="Fungal_trans"/>
    <property type="match status" value="1"/>
</dbReference>
<dbReference type="PANTHER" id="PTHR31001:SF40">
    <property type="entry name" value="ZN(II)2CYS6 TRANSCRIPTION FACTOR (EUROFUNG)"/>
    <property type="match status" value="1"/>
</dbReference>
<feature type="compositionally biased region" description="Low complexity" evidence="4">
    <location>
        <begin position="62"/>
        <end position="72"/>
    </location>
</feature>
<evidence type="ECO:0000259" key="5">
    <source>
        <dbReference type="PROSITE" id="PS50048"/>
    </source>
</evidence>
<dbReference type="Proteomes" id="UP001148614">
    <property type="component" value="Unassembled WGS sequence"/>
</dbReference>
<dbReference type="VEuPathDB" id="FungiDB:F4678DRAFT_9344"/>
<evidence type="ECO:0000256" key="3">
    <source>
        <dbReference type="ARBA" id="ARBA00023242"/>
    </source>
</evidence>
<dbReference type="CDD" id="cd12148">
    <property type="entry name" value="fungal_TF_MHR"/>
    <property type="match status" value="1"/>
</dbReference>
<dbReference type="GO" id="GO:0005634">
    <property type="term" value="C:nucleus"/>
    <property type="evidence" value="ECO:0007669"/>
    <property type="project" value="UniProtKB-SubCell"/>
</dbReference>
<dbReference type="GO" id="GO:0006351">
    <property type="term" value="P:DNA-templated transcription"/>
    <property type="evidence" value="ECO:0007669"/>
    <property type="project" value="InterPro"/>
</dbReference>
<reference evidence="6" key="1">
    <citation type="submission" date="2022-07" db="EMBL/GenBank/DDBJ databases">
        <title>Genome Sequence of Xylaria arbuscula.</title>
        <authorList>
            <person name="Buettner E."/>
        </authorList>
    </citation>
    <scope>NUCLEOTIDE SEQUENCE</scope>
    <source>
        <strain evidence="6">VT107</strain>
    </source>
</reference>
<comment type="caution">
    <text evidence="6">The sequence shown here is derived from an EMBL/GenBank/DDBJ whole genome shotgun (WGS) entry which is preliminary data.</text>
</comment>
<evidence type="ECO:0000256" key="2">
    <source>
        <dbReference type="ARBA" id="ARBA00022723"/>
    </source>
</evidence>
<dbReference type="Gene3D" id="4.10.240.10">
    <property type="entry name" value="Zn(2)-C6 fungal-type DNA-binding domain"/>
    <property type="match status" value="1"/>
</dbReference>
<dbReference type="InterPro" id="IPR001138">
    <property type="entry name" value="Zn2Cys6_DnaBD"/>
</dbReference>
<dbReference type="AlphaFoldDB" id="A0A9W8TMW7"/>
<feature type="region of interest" description="Disordered" evidence="4">
    <location>
        <begin position="50"/>
        <end position="86"/>
    </location>
</feature>
<keyword evidence="3" id="KW-0539">Nucleus</keyword>
<organism evidence="6 7">
    <name type="scientific">Xylaria arbuscula</name>
    <dbReference type="NCBI Taxonomy" id="114810"/>
    <lineage>
        <taxon>Eukaryota</taxon>
        <taxon>Fungi</taxon>
        <taxon>Dikarya</taxon>
        <taxon>Ascomycota</taxon>
        <taxon>Pezizomycotina</taxon>
        <taxon>Sordariomycetes</taxon>
        <taxon>Xylariomycetidae</taxon>
        <taxon>Xylariales</taxon>
        <taxon>Xylariaceae</taxon>
        <taxon>Xylaria</taxon>
    </lineage>
</organism>
<evidence type="ECO:0000313" key="6">
    <source>
        <dbReference type="EMBL" id="KAJ3577207.1"/>
    </source>
</evidence>
<keyword evidence="7" id="KW-1185">Reference proteome</keyword>
<protein>
    <recommendedName>
        <fullName evidence="5">Zn(2)-C6 fungal-type domain-containing protein</fullName>
    </recommendedName>
</protein>
<dbReference type="PROSITE" id="PS00463">
    <property type="entry name" value="ZN2_CY6_FUNGAL_1"/>
    <property type="match status" value="1"/>
</dbReference>
<dbReference type="CDD" id="cd00067">
    <property type="entry name" value="GAL4"/>
    <property type="match status" value="1"/>
</dbReference>
<feature type="domain" description="Zn(2)-C6 fungal-type" evidence="5">
    <location>
        <begin position="7"/>
        <end position="39"/>
    </location>
</feature>
<proteinExistence type="predicted"/>
<comment type="subcellular location">
    <subcellularLocation>
        <location evidence="1">Nucleus</location>
    </subcellularLocation>
</comment>
<dbReference type="InterPro" id="IPR036864">
    <property type="entry name" value="Zn2-C6_fun-type_DNA-bd_sf"/>
</dbReference>
<dbReference type="InterPro" id="IPR050613">
    <property type="entry name" value="Sec_Metabolite_Reg"/>
</dbReference>
<evidence type="ECO:0000256" key="1">
    <source>
        <dbReference type="ARBA" id="ARBA00004123"/>
    </source>
</evidence>
<dbReference type="InterPro" id="IPR007219">
    <property type="entry name" value="XnlR_reg_dom"/>
</dbReference>
<gene>
    <name evidence="6" type="ORF">NPX13_g3360</name>
</gene>
<evidence type="ECO:0000313" key="7">
    <source>
        <dbReference type="Proteomes" id="UP001148614"/>
    </source>
</evidence>
<name>A0A9W8TMW7_9PEZI</name>
<dbReference type="GO" id="GO:0008270">
    <property type="term" value="F:zinc ion binding"/>
    <property type="evidence" value="ECO:0007669"/>
    <property type="project" value="InterPro"/>
</dbReference>
<dbReference type="SUPFAM" id="SSF57701">
    <property type="entry name" value="Zn2/Cys6 DNA-binding domain"/>
    <property type="match status" value="1"/>
</dbReference>